<dbReference type="EMBL" id="JAJHUN010000010">
    <property type="protein sequence ID" value="KAJ4147457.1"/>
    <property type="molecule type" value="Genomic_DNA"/>
</dbReference>
<accession>A0A9W8UIS4</accession>
<evidence type="ECO:0008006" key="4">
    <source>
        <dbReference type="Google" id="ProtNLM"/>
    </source>
</evidence>
<dbReference type="RefSeq" id="XP_056050398.1">
    <property type="nucleotide sequence ID" value="XM_056193351.1"/>
</dbReference>
<evidence type="ECO:0000313" key="3">
    <source>
        <dbReference type="Proteomes" id="UP001144673"/>
    </source>
</evidence>
<gene>
    <name evidence="2" type="ORF">LMH87_001972</name>
</gene>
<name>A0A9W8UIS4_AKAMU</name>
<reference evidence="2" key="1">
    <citation type="journal article" date="2023" name="Access Microbiol">
        <title>De-novo genome assembly for Akanthomyces muscarius, a biocontrol agent of insect agricultural pests.</title>
        <authorList>
            <person name="Erdos Z."/>
            <person name="Studholme D.J."/>
            <person name="Raymond B."/>
            <person name="Sharma M."/>
        </authorList>
    </citation>
    <scope>NUCLEOTIDE SEQUENCE</scope>
    <source>
        <strain evidence="2">Ve6</strain>
    </source>
</reference>
<protein>
    <recommendedName>
        <fullName evidence="4">Conidial development protein fluffy</fullName>
    </recommendedName>
</protein>
<keyword evidence="3" id="KW-1185">Reference proteome</keyword>
<comment type="caution">
    <text evidence="2">The sequence shown here is derived from an EMBL/GenBank/DDBJ whole genome shotgun (WGS) entry which is preliminary data.</text>
</comment>
<dbReference type="KEGG" id="amus:LMH87_001972"/>
<feature type="compositionally biased region" description="Polar residues" evidence="1">
    <location>
        <begin position="1"/>
        <end position="15"/>
    </location>
</feature>
<evidence type="ECO:0000313" key="2">
    <source>
        <dbReference type="EMBL" id="KAJ4147457.1"/>
    </source>
</evidence>
<dbReference type="Proteomes" id="UP001144673">
    <property type="component" value="Chromosome 3"/>
</dbReference>
<proteinExistence type="predicted"/>
<feature type="compositionally biased region" description="Basic and acidic residues" evidence="1">
    <location>
        <begin position="34"/>
        <end position="43"/>
    </location>
</feature>
<sequence>MRRLTSLDTAAQSANYAKPKPQTPEKSTNAVEENEGRSCKIEESPPIIDNQTRFTTKDARPLYTDNHTNIEPIDPEVPIPSIESPTSQSSFSIASISDKDDLSDVAALRRPPPYTSRRWPPGRALPALDSILQWDCIAFCIIDGVRFKSDLLTGSNKYCSPALVDALLALSVAVFRHDISEDISGSEAETPAWEIFSVSLADEVIQALQRGAWLPKAIPDIQALGVLALHCACNGWRDKSRDFAMEFAEAIRTYCLQNTGSDGTVETMRRITASTYCGAISLNRMMVQIQEYDATLPRRSGDPRANLAAIENENMRGRRSWTENRLRATLISEPFVNSPDLHGRDIYGIAAQLYQLVELVFKTCCELENNRTFANATATYTKCLEWYRNFFRCSKAYTSREPLILFVHTYYHFCILSLFTPYVTNEALVFDGSSPGKICEEAANIILKLMKHHECLAGDTEPVGFMSSFNNASLEFLHLYNSSMR</sequence>
<feature type="region of interest" description="Disordered" evidence="1">
    <location>
        <begin position="1"/>
        <end position="90"/>
    </location>
</feature>
<dbReference type="AlphaFoldDB" id="A0A9W8UIS4"/>
<dbReference type="GeneID" id="80889131"/>
<evidence type="ECO:0000256" key="1">
    <source>
        <dbReference type="SAM" id="MobiDB-lite"/>
    </source>
</evidence>
<organism evidence="2 3">
    <name type="scientific">Akanthomyces muscarius</name>
    <name type="common">Entomopathogenic fungus</name>
    <name type="synonym">Lecanicillium muscarium</name>
    <dbReference type="NCBI Taxonomy" id="2231603"/>
    <lineage>
        <taxon>Eukaryota</taxon>
        <taxon>Fungi</taxon>
        <taxon>Dikarya</taxon>
        <taxon>Ascomycota</taxon>
        <taxon>Pezizomycotina</taxon>
        <taxon>Sordariomycetes</taxon>
        <taxon>Hypocreomycetidae</taxon>
        <taxon>Hypocreales</taxon>
        <taxon>Cordycipitaceae</taxon>
        <taxon>Akanthomyces</taxon>
    </lineage>
</organism>